<organism evidence="2 3">
    <name type="scientific">Prunus yedoensis var. nudiflora</name>
    <dbReference type="NCBI Taxonomy" id="2094558"/>
    <lineage>
        <taxon>Eukaryota</taxon>
        <taxon>Viridiplantae</taxon>
        <taxon>Streptophyta</taxon>
        <taxon>Embryophyta</taxon>
        <taxon>Tracheophyta</taxon>
        <taxon>Spermatophyta</taxon>
        <taxon>Magnoliopsida</taxon>
        <taxon>eudicotyledons</taxon>
        <taxon>Gunneridae</taxon>
        <taxon>Pentapetalae</taxon>
        <taxon>rosids</taxon>
        <taxon>fabids</taxon>
        <taxon>Rosales</taxon>
        <taxon>Rosaceae</taxon>
        <taxon>Amygdaloideae</taxon>
        <taxon>Amygdaleae</taxon>
        <taxon>Prunus</taxon>
    </lineage>
</organism>
<evidence type="ECO:0000313" key="3">
    <source>
        <dbReference type="Proteomes" id="UP000250321"/>
    </source>
</evidence>
<proteinExistence type="predicted"/>
<dbReference type="AlphaFoldDB" id="A0A314V2I6"/>
<feature type="region of interest" description="Disordered" evidence="1">
    <location>
        <begin position="43"/>
        <end position="63"/>
    </location>
</feature>
<evidence type="ECO:0000256" key="1">
    <source>
        <dbReference type="SAM" id="MobiDB-lite"/>
    </source>
</evidence>
<sequence>MVSGNGAKVVLDDGETKVANGMEWEWEWFWHFAVKGEKVKGRRVSPYSEGGKQSPYSEGGKQYPGKEILLLPAHHTSTTNESMRFDSNLRPLVYKSMLFFTGLDPP</sequence>
<gene>
    <name evidence="2" type="ORF">Pyn_20600</name>
</gene>
<dbReference type="Proteomes" id="UP000250321">
    <property type="component" value="Unassembled WGS sequence"/>
</dbReference>
<comment type="caution">
    <text evidence="2">The sequence shown here is derived from an EMBL/GenBank/DDBJ whole genome shotgun (WGS) entry which is preliminary data.</text>
</comment>
<accession>A0A314V2I6</accession>
<protein>
    <submittedName>
        <fullName evidence="2">Uncharacterized protein</fullName>
    </submittedName>
</protein>
<reference evidence="2 3" key="1">
    <citation type="submission" date="2018-02" db="EMBL/GenBank/DDBJ databases">
        <title>Draft genome of wild Prunus yedoensis var. nudiflora.</title>
        <authorList>
            <person name="Baek S."/>
            <person name="Kim J.-H."/>
            <person name="Choi K."/>
            <person name="Kim G.-B."/>
            <person name="Cho A."/>
            <person name="Jang H."/>
            <person name="Shin C.-H."/>
            <person name="Yu H.-J."/>
            <person name="Mun J.-H."/>
        </authorList>
    </citation>
    <scope>NUCLEOTIDE SEQUENCE [LARGE SCALE GENOMIC DNA]</scope>
    <source>
        <strain evidence="3">cv. Jeju island</strain>
        <tissue evidence="2">Leaf</tissue>
    </source>
</reference>
<keyword evidence="3" id="KW-1185">Reference proteome</keyword>
<dbReference type="EMBL" id="PJQY01002956">
    <property type="protein sequence ID" value="PQM41449.1"/>
    <property type="molecule type" value="Genomic_DNA"/>
</dbReference>
<evidence type="ECO:0000313" key="2">
    <source>
        <dbReference type="EMBL" id="PQM41449.1"/>
    </source>
</evidence>
<name>A0A314V2I6_PRUYE</name>